<dbReference type="Pfam" id="PF01935">
    <property type="entry name" value="DUF87"/>
    <property type="match status" value="1"/>
</dbReference>
<dbReference type="PANTHER" id="PTHR30121:SF6">
    <property type="entry name" value="SLR6007 PROTEIN"/>
    <property type="match status" value="1"/>
</dbReference>
<keyword evidence="2" id="KW-0131">Cell cycle</keyword>
<dbReference type="PANTHER" id="PTHR30121">
    <property type="entry name" value="UNCHARACTERIZED PROTEIN YJGR-RELATED"/>
    <property type="match status" value="1"/>
</dbReference>
<dbReference type="Gene3D" id="3.40.50.300">
    <property type="entry name" value="P-loop containing nucleotide triphosphate hydrolases"/>
    <property type="match status" value="2"/>
</dbReference>
<accession>A0A1L6RD99</accession>
<dbReference type="RefSeq" id="WP_075270255.1">
    <property type="nucleotide sequence ID" value="NZ_CP014332.1"/>
</dbReference>
<evidence type="ECO:0000259" key="1">
    <source>
        <dbReference type="Pfam" id="PF01935"/>
    </source>
</evidence>
<sequence length="1759" mass="201513">MSNQYYKFLTTRLNKWIKSNNNIQSGNRFFALLDDQKEVDNLYNAFGSDELSDRFEFKSPILNFTTHGLQVNDVKLLIISASAKVTNDFLVTLRNRVSAQADEFKDTAIFFIVTDPLDSILGGAFDVGQKNGPFDINAIKEDLNKEVRTSNLKPFEQQIINDFLKDMDQGVNTTILKDFDTIFSVIEEGEIKTDQYSAMHLFADSQLDSFSYNTTDSDIIKERITQNKELFSKVSKSQEAINTSERLENFLNADNSLIKKLSTSDEWRDVPFKDVLRASNEFEKNKKIQLELDYSNLANDIADKWVKKNGESSSKRRKVHILFSSVNRPQSQIDSNTFSFNLYFDNNVQKSGIIKSNTYIFSDLDGDKLSTDDFIVDVSSKKINIILKHYDNSKTYGGLVTYRHKKVPTLTFKIKFMIVPFELEKIKKLKPNYEVEVFKKHGGRKNQYGLGIATNNPEKQFGYYNNEVIDITSLNELENKNLENCLLKLDNLVLEDDIDPVIPIKIGSDKLPIILQGIDKPVPAKPIDIEYERLSSEEELKYIDGKILFGSSIRNVMSTYQTWLNIEQDMILKKSLYGSLDVDRYQGIELNIPTAVKSAYEKLFEYYKNQETLPSLAILSDEYILIVKEVLKTIKDELVDLANEQKISDIELKNMRNIGIIEGENGEINVSPLNPLLLQYQVQFSEALNKSQVPPKFMLKHLNAENLVPYIQRDGHLLQAHYSLEKPGWLSYQEQKKRMLTDMTSKVIQQRLLNYEQQYNFLFGINDKLSINVAVINIVDERNFFDAIIHFMLNKISPKANLAEMTGVNIYFKGMGNTINSLFKQFYEVSTLTELNELLVNAYRKKSNIEFEDYEILSMLHEEINIYTDIDKDVYYHVTFYQFTQSNNSAQKTITNLPKNYALDGLISSLQFTADSDDFFTSGFGIGSSGNVDNSELVDFATRWNSFILAANDDVNDYLENKMLTNNVRRIDHDTIPQFLDNSDWVTVLNPDVDLNYFFSPNNANDFFVIHYMDQNTNSQYEAVTITTNIEQYKTVLENKLIKKVSNINNVDTENIIKSFNILNGEWLLRLASEGWKSHNTTVIREKLSLISAFKETMGILNEPNILWVPISLEEILRVSTMVGLKKSEGMFSSKNLSQSGVTSDDLLFIGIDKFNDDLKLHFVPVEVKVGNNDNRVTDKAINQLKHTAKILEGFLSDENSDYLSRMFYRNFFKSILVTNMQKLIGSELIDIPTDFKESMDIILDELSMDHYTVSFDIQNVYHKGLIFEFTSHITNRSINVDDSRDVTLIKVPEQDAYSSVDKDITQLTDTIQNDQFDFPKSKLLSNMLGRSSKIIDDIVETEQDVVDTVPLPDSVDNTPKSTEYQSDNDQVVQQNKVEDKENLENVRLLLGQGTTTNKHFYWEYGHKELANRHLLITGKSGQGKTYFIQTLLHSLSVSNIDSIVVDYTDGFLPNQLEELLLKSLEGKIDQKIIFKEKLPINPFKLREIDFGDGLTFPEDIQDMVDRITQVIDFVFNLGPQQKNELSVAIKEGYQTFGDQFTFTKLKNRLTDDDTSHDKLIGRISSLLNRDPFSYDSQFSWDSMLSNTGTVHIFQLKGFQPNIQKILIEFMLWDLWGYSQGRGDNAKNKPIPIVLDEVQNLNFGSNSPTVKILQEGRKFGWSGIFATQQIDSIKGDGQKAIYNTAESIHFLPPEVQVHNLARSLTSDDKQRAEVESLLKGLKKGEAIDVGPNLLENGKLSNIQFQPIKVSSFEDRINKN</sequence>
<dbReference type="GO" id="GO:0051301">
    <property type="term" value="P:cell division"/>
    <property type="evidence" value="ECO:0007669"/>
    <property type="project" value="UniProtKB-KW"/>
</dbReference>
<feature type="domain" description="Helicase HerA central" evidence="1">
    <location>
        <begin position="1408"/>
        <end position="1612"/>
    </location>
</feature>
<dbReference type="KEGG" id="wjo:FOL01_1656"/>
<dbReference type="InterPro" id="IPR051162">
    <property type="entry name" value="T4SS_component"/>
</dbReference>
<organism evidence="2 3">
    <name type="scientific">Weissella jogaejeotgali</name>
    <dbReference type="NCBI Taxonomy" id="1631871"/>
    <lineage>
        <taxon>Bacteria</taxon>
        <taxon>Bacillati</taxon>
        <taxon>Bacillota</taxon>
        <taxon>Bacilli</taxon>
        <taxon>Lactobacillales</taxon>
        <taxon>Lactobacillaceae</taxon>
        <taxon>Weissella</taxon>
    </lineage>
</organism>
<proteinExistence type="predicted"/>
<evidence type="ECO:0000313" key="2">
    <source>
        <dbReference type="EMBL" id="APS42515.1"/>
    </source>
</evidence>
<keyword evidence="3" id="KW-1185">Reference proteome</keyword>
<dbReference type="Proteomes" id="UP000185473">
    <property type="component" value="Chromosome"/>
</dbReference>
<evidence type="ECO:0000313" key="3">
    <source>
        <dbReference type="Proteomes" id="UP000185473"/>
    </source>
</evidence>
<dbReference type="EMBL" id="CP014332">
    <property type="protein sequence ID" value="APS42515.1"/>
    <property type="molecule type" value="Genomic_DNA"/>
</dbReference>
<reference evidence="2 3" key="1">
    <citation type="submission" date="2016-02" db="EMBL/GenBank/DDBJ databases">
        <title>Complete Genome Sequence of Weissella jogaejeotgali FOL01.</title>
        <authorList>
            <person name="Lee J.-H."/>
            <person name="Ku H.-J."/>
        </authorList>
    </citation>
    <scope>NUCLEOTIDE SEQUENCE [LARGE SCALE GENOMIC DNA]</scope>
    <source>
        <strain evidence="2 3">FOL01</strain>
    </source>
</reference>
<keyword evidence="2" id="KW-0132">Cell division</keyword>
<dbReference type="SUPFAM" id="SSF52540">
    <property type="entry name" value="P-loop containing nucleoside triphosphate hydrolases"/>
    <property type="match status" value="1"/>
</dbReference>
<name>A0A1L6RD99_9LACO</name>
<dbReference type="InterPro" id="IPR027417">
    <property type="entry name" value="P-loop_NTPase"/>
</dbReference>
<dbReference type="STRING" id="1631871.FOL01_1656"/>
<dbReference type="InterPro" id="IPR002789">
    <property type="entry name" value="HerA_central"/>
</dbReference>
<gene>
    <name evidence="2" type="ORF">FOL01_1656</name>
</gene>
<protein>
    <submittedName>
        <fullName evidence="2">Cell division protein FtsK</fullName>
    </submittedName>
</protein>